<gene>
    <name evidence="2" type="ORF">GA0074696_0761</name>
</gene>
<organism evidence="2 3">
    <name type="scientific">Micromonospora purpureochromogenes</name>
    <dbReference type="NCBI Taxonomy" id="47872"/>
    <lineage>
        <taxon>Bacteria</taxon>
        <taxon>Bacillati</taxon>
        <taxon>Actinomycetota</taxon>
        <taxon>Actinomycetes</taxon>
        <taxon>Micromonosporales</taxon>
        <taxon>Micromonosporaceae</taxon>
        <taxon>Micromonospora</taxon>
    </lineage>
</organism>
<protein>
    <submittedName>
        <fullName evidence="2">Uncharacterized protein</fullName>
    </submittedName>
</protein>
<keyword evidence="1" id="KW-0732">Signal</keyword>
<reference evidence="2 3" key="1">
    <citation type="submission" date="2016-06" db="EMBL/GenBank/DDBJ databases">
        <authorList>
            <person name="Kjaerup R.B."/>
            <person name="Dalgaard T.S."/>
            <person name="Juul-Madsen H.R."/>
        </authorList>
    </citation>
    <scope>NUCLEOTIDE SEQUENCE [LARGE SCALE GENOMIC DNA]</scope>
    <source>
        <strain evidence="2 3">DSM 43821</strain>
    </source>
</reference>
<evidence type="ECO:0000256" key="1">
    <source>
        <dbReference type="SAM" id="SignalP"/>
    </source>
</evidence>
<name>A0A1C4UZW9_9ACTN</name>
<feature type="signal peptide" evidence="1">
    <location>
        <begin position="1"/>
        <end position="34"/>
    </location>
</feature>
<dbReference type="Proteomes" id="UP000198228">
    <property type="component" value="Chromosome I"/>
</dbReference>
<dbReference type="AlphaFoldDB" id="A0A1C4UZW9"/>
<dbReference type="InterPro" id="IPR049457">
    <property type="entry name" value="Emfourin"/>
</dbReference>
<dbReference type="EMBL" id="LT607410">
    <property type="protein sequence ID" value="SCE77298.1"/>
    <property type="molecule type" value="Genomic_DNA"/>
</dbReference>
<proteinExistence type="predicted"/>
<dbReference type="RefSeq" id="WP_088959808.1">
    <property type="nucleotide sequence ID" value="NZ_LT607410.1"/>
</dbReference>
<dbReference type="Pfam" id="PF20242">
    <property type="entry name" value="Emfourin"/>
    <property type="match status" value="1"/>
</dbReference>
<feature type="chain" id="PRO_5038551838" evidence="1">
    <location>
        <begin position="35"/>
        <end position="142"/>
    </location>
</feature>
<accession>A0A1C4UZW9</accession>
<evidence type="ECO:0000313" key="3">
    <source>
        <dbReference type="Proteomes" id="UP000198228"/>
    </source>
</evidence>
<sequence>MSVMLRAIGQVISAFALLTGVGAATLASAAPAQAAWSDAYQVTLTRTGGFAGVNEQYTVSASTVHISTADLMATAGSCEFRRLSPSYTAGAGADRFRYTVSVTYRNGVTKTVATEDGAQAPEVLWQVIDMTMQISRGLAPVS</sequence>
<evidence type="ECO:0000313" key="2">
    <source>
        <dbReference type="EMBL" id="SCE77298.1"/>
    </source>
</evidence>